<dbReference type="SMART" id="SM00860">
    <property type="entry name" value="SMI1_KNR4"/>
    <property type="match status" value="1"/>
</dbReference>
<accession>A0ABY7PYX2</accession>
<evidence type="ECO:0000313" key="2">
    <source>
        <dbReference type="EMBL" id="WBP85615.1"/>
    </source>
</evidence>
<dbReference type="InterPro" id="IPR018958">
    <property type="entry name" value="Knr4/Smi1-like_dom"/>
</dbReference>
<dbReference type="Proteomes" id="UP001212821">
    <property type="component" value="Chromosome"/>
</dbReference>
<feature type="domain" description="Knr4/Smi1-like" evidence="1">
    <location>
        <begin position="21"/>
        <end position="130"/>
    </location>
</feature>
<dbReference type="Pfam" id="PF09346">
    <property type="entry name" value="SMI1_KNR4"/>
    <property type="match status" value="1"/>
</dbReference>
<dbReference type="SUPFAM" id="SSF160631">
    <property type="entry name" value="SMI1/KNR4-like"/>
    <property type="match status" value="1"/>
</dbReference>
<evidence type="ECO:0000313" key="3">
    <source>
        <dbReference type="Proteomes" id="UP001212821"/>
    </source>
</evidence>
<sequence length="162" mass="17727">MDEDALIERVRQYVGPAVPPPVTAGQLAAAEAAIGYRLPPLFARLYREVGDGGYGPDRHLFWPLHRIVAGGPGWPYGVLEFLDWGCGMAGALDCLDPDAPVLLVDSNDETDPLRADSPSLARWLTAWLDGRAWWEEEVMLAGEGEMLPPWPAAAARIARQRP</sequence>
<evidence type="ECO:0000259" key="1">
    <source>
        <dbReference type="SMART" id="SM00860"/>
    </source>
</evidence>
<protein>
    <recommendedName>
        <fullName evidence="1">Knr4/Smi1-like domain-containing protein</fullName>
    </recommendedName>
</protein>
<dbReference type="EMBL" id="CP115450">
    <property type="protein sequence ID" value="WBP85615.1"/>
    <property type="molecule type" value="Genomic_DNA"/>
</dbReference>
<proteinExistence type="predicted"/>
<organism evidence="2 3">
    <name type="scientific">Kitasatospora cathayae</name>
    <dbReference type="NCBI Taxonomy" id="3004092"/>
    <lineage>
        <taxon>Bacteria</taxon>
        <taxon>Bacillati</taxon>
        <taxon>Actinomycetota</taxon>
        <taxon>Actinomycetes</taxon>
        <taxon>Kitasatosporales</taxon>
        <taxon>Streptomycetaceae</taxon>
        <taxon>Kitasatospora</taxon>
    </lineage>
</organism>
<reference evidence="3" key="1">
    <citation type="submission" date="2022-12" db="EMBL/GenBank/DDBJ databases">
        <authorList>
            <person name="Mo P."/>
        </authorList>
    </citation>
    <scope>NUCLEOTIDE SEQUENCE [LARGE SCALE GENOMIC DNA]</scope>
    <source>
        <strain evidence="3">HUAS 3-15</strain>
    </source>
</reference>
<gene>
    <name evidence="2" type="ORF">O1G21_06950</name>
</gene>
<name>A0ABY7PYX2_9ACTN</name>
<dbReference type="InterPro" id="IPR037883">
    <property type="entry name" value="Knr4/Smi1-like_sf"/>
</dbReference>
<dbReference type="RefSeq" id="WP_270141698.1">
    <property type="nucleotide sequence ID" value="NZ_CP115450.1"/>
</dbReference>
<keyword evidence="3" id="KW-1185">Reference proteome</keyword>